<dbReference type="Pfam" id="PF06309">
    <property type="entry name" value="Torsin"/>
    <property type="match status" value="1"/>
</dbReference>
<dbReference type="GO" id="GO:0012505">
    <property type="term" value="C:endomembrane system"/>
    <property type="evidence" value="ECO:0007669"/>
    <property type="project" value="UniProtKB-ARBA"/>
</dbReference>
<organism evidence="3 4">
    <name type="scientific">Lottia gigantea</name>
    <name type="common">Giant owl limpet</name>
    <dbReference type="NCBI Taxonomy" id="225164"/>
    <lineage>
        <taxon>Eukaryota</taxon>
        <taxon>Metazoa</taxon>
        <taxon>Spiralia</taxon>
        <taxon>Lophotrochozoa</taxon>
        <taxon>Mollusca</taxon>
        <taxon>Gastropoda</taxon>
        <taxon>Patellogastropoda</taxon>
        <taxon>Lottioidea</taxon>
        <taxon>Lottiidae</taxon>
        <taxon>Lottia</taxon>
    </lineage>
</organism>
<dbReference type="HOGENOM" id="CLU_053537_0_0_1"/>
<dbReference type="AlphaFoldDB" id="V4B0L4"/>
<keyword evidence="4" id="KW-1185">Reference proteome</keyword>
<feature type="domain" description="Torsin-1A C-terminal" evidence="2">
    <location>
        <begin position="234"/>
        <end position="290"/>
    </location>
</feature>
<dbReference type="InterPro" id="IPR010448">
    <property type="entry name" value="Torsin"/>
</dbReference>
<dbReference type="PANTHER" id="PTHR10760:SF2">
    <property type="entry name" value="LD13476P-RELATED"/>
    <property type="match status" value="1"/>
</dbReference>
<dbReference type="RefSeq" id="XP_009045662.1">
    <property type="nucleotide sequence ID" value="XM_009047414.1"/>
</dbReference>
<comment type="similarity">
    <text evidence="1">Belongs to the ClpA/ClpB family. Torsin subfamily.</text>
</comment>
<dbReference type="Pfam" id="PF21376">
    <property type="entry name" value="TOR1A_C"/>
    <property type="match status" value="1"/>
</dbReference>
<dbReference type="InterPro" id="IPR049337">
    <property type="entry name" value="TOR1A_C"/>
</dbReference>
<sequence>MDDPSIARFADYLTEQWFEREDIHNYLEPFSHCLQTVLQDKLYGQHLVLRAVVNHVRAHFENKHPPKALTLSFHGGIGTGKSYTAKIIADHLFKGGMTSPFVHLISASKEFRRKDMIDVYRDQIHNWIETNISVCSRSLFIFDEMDKMPAGLLDTIKPYLDFYQQIGGIDYRKATFLFLSNSAGRQITDFTYKQLKSNVSRESIKLKDMQNIILNQIGNEDISRFQIIIPFLPLEKRHVKRCIQDAMEAREYFISESIVQEVMDEIVFYPQDEKIFTVTGCKKVSDKMEYVMFS</sequence>
<dbReference type="SUPFAM" id="SSF52540">
    <property type="entry name" value="P-loop containing nucleoside triphosphate hydrolases"/>
    <property type="match status" value="1"/>
</dbReference>
<protein>
    <recommendedName>
        <fullName evidence="2">Torsin-1A C-terminal domain-containing protein</fullName>
    </recommendedName>
</protein>
<gene>
    <name evidence="3" type="ORF">LOTGIDRAFT_171221</name>
</gene>
<evidence type="ECO:0000256" key="1">
    <source>
        <dbReference type="ARBA" id="ARBA00006235"/>
    </source>
</evidence>
<evidence type="ECO:0000259" key="2">
    <source>
        <dbReference type="Pfam" id="PF21376"/>
    </source>
</evidence>
<reference evidence="3 4" key="1">
    <citation type="journal article" date="2013" name="Nature">
        <title>Insights into bilaterian evolution from three spiralian genomes.</title>
        <authorList>
            <person name="Simakov O."/>
            <person name="Marletaz F."/>
            <person name="Cho S.J."/>
            <person name="Edsinger-Gonzales E."/>
            <person name="Havlak P."/>
            <person name="Hellsten U."/>
            <person name="Kuo D.H."/>
            <person name="Larsson T."/>
            <person name="Lv J."/>
            <person name="Arendt D."/>
            <person name="Savage R."/>
            <person name="Osoegawa K."/>
            <person name="de Jong P."/>
            <person name="Grimwood J."/>
            <person name="Chapman J.A."/>
            <person name="Shapiro H."/>
            <person name="Aerts A."/>
            <person name="Otillar R.P."/>
            <person name="Terry A.Y."/>
            <person name="Boore J.L."/>
            <person name="Grigoriev I.V."/>
            <person name="Lindberg D.R."/>
            <person name="Seaver E.C."/>
            <person name="Weisblat D.A."/>
            <person name="Putnam N.H."/>
            <person name="Rokhsar D.S."/>
        </authorList>
    </citation>
    <scope>NUCLEOTIDE SEQUENCE [LARGE SCALE GENOMIC DNA]</scope>
</reference>
<dbReference type="GeneID" id="20241692"/>
<dbReference type="InterPro" id="IPR027417">
    <property type="entry name" value="P-loop_NTPase"/>
</dbReference>
<evidence type="ECO:0000313" key="3">
    <source>
        <dbReference type="EMBL" id="ESP03688.1"/>
    </source>
</evidence>
<proteinExistence type="inferred from homology"/>
<dbReference type="GO" id="GO:0016887">
    <property type="term" value="F:ATP hydrolysis activity"/>
    <property type="evidence" value="ECO:0007669"/>
    <property type="project" value="InterPro"/>
</dbReference>
<dbReference type="KEGG" id="lgi:LOTGIDRAFT_171221"/>
<dbReference type="OrthoDB" id="19623at2759"/>
<dbReference type="EMBL" id="KB199929">
    <property type="protein sequence ID" value="ESP03688.1"/>
    <property type="molecule type" value="Genomic_DNA"/>
</dbReference>
<dbReference type="Gene3D" id="3.40.50.300">
    <property type="entry name" value="P-loop containing nucleotide triphosphate hydrolases"/>
    <property type="match status" value="1"/>
</dbReference>
<name>V4B0L4_LOTGI</name>
<dbReference type="STRING" id="225164.V4B0L4"/>
<dbReference type="PANTHER" id="PTHR10760">
    <property type="entry name" value="TORSIN"/>
    <property type="match status" value="1"/>
</dbReference>
<dbReference type="Proteomes" id="UP000030746">
    <property type="component" value="Unassembled WGS sequence"/>
</dbReference>
<accession>V4B0L4</accession>
<dbReference type="CTD" id="20241692"/>
<dbReference type="GO" id="GO:0005524">
    <property type="term" value="F:ATP binding"/>
    <property type="evidence" value="ECO:0007669"/>
    <property type="project" value="InterPro"/>
</dbReference>
<dbReference type="OMA" id="VARDMIY"/>
<dbReference type="GO" id="GO:0005737">
    <property type="term" value="C:cytoplasm"/>
    <property type="evidence" value="ECO:0007669"/>
    <property type="project" value="UniProtKB-ARBA"/>
</dbReference>
<evidence type="ECO:0000313" key="4">
    <source>
        <dbReference type="Proteomes" id="UP000030746"/>
    </source>
</evidence>